<accession>A0ABQ8XNG8</accession>
<evidence type="ECO:0000313" key="3">
    <source>
        <dbReference type="Proteomes" id="UP001150062"/>
    </source>
</evidence>
<sequence>MGNEIPTILSKKERKKYSKTTNKQQKAIVLLDSNCCWVDVNRAMLRLLKMKKKSKLYKLTLKDLFPITQSKNRSNSVQYFMAAFRKVTKTKQDLSDFEMEFSTINGLSGCVNCNFSIYPLAKNDICQITVTTINTPSNFRIKENQPIENPETHSDIEKKNRTNKITKLKKLTRNNKMHSSPLLFPSFVRQRSYSENEKSKKMVSLSNFQNQEKIQEPEECQVPKTKKQLEELEELKRSLDLIKDLKIKHSFLDLLNLKTLGTEETNNNANSGTDSKIEQQPNENANENSKKNTKPRSNSVYLPKSHTDNEKYNKISKTLSQETKKKGCINEVPLELELHCCSVNELTKIPLFNCSKQDCEKIVQSLENIQNIHEEAFNAKNGICQKISKELLNERKKNKAKLEKFEKQLFSILEGLQKEKNGKRVLLQENMKTKRNLKTLSLIIKKSLDLAAQNEIQNESFQQFINNLQQISKI</sequence>
<feature type="region of interest" description="Disordered" evidence="1">
    <location>
        <begin position="263"/>
        <end position="308"/>
    </location>
</feature>
<dbReference type="Proteomes" id="UP001150062">
    <property type="component" value="Unassembled WGS sequence"/>
</dbReference>
<reference evidence="2" key="1">
    <citation type="submission" date="2022-08" db="EMBL/GenBank/DDBJ databases">
        <title>Novel sulfate-reducing endosymbionts in the free-living metamonad Anaeramoeba.</title>
        <authorList>
            <person name="Jerlstrom-Hultqvist J."/>
            <person name="Cepicka I."/>
            <person name="Gallot-Lavallee L."/>
            <person name="Salas-Leiva D."/>
            <person name="Curtis B.A."/>
            <person name="Zahonova K."/>
            <person name="Pipaliya S."/>
            <person name="Dacks J."/>
            <person name="Roger A.J."/>
        </authorList>
    </citation>
    <scope>NUCLEOTIDE SEQUENCE</scope>
    <source>
        <strain evidence="2">Schooner1</strain>
    </source>
</reference>
<protein>
    <submittedName>
        <fullName evidence="2">Regulator of phospholipase d srf1</fullName>
    </submittedName>
</protein>
<keyword evidence="3" id="KW-1185">Reference proteome</keyword>
<name>A0ABQ8XNG8_9EUKA</name>
<feature type="compositionally biased region" description="Polar residues" evidence="1">
    <location>
        <begin position="263"/>
        <end position="287"/>
    </location>
</feature>
<proteinExistence type="predicted"/>
<gene>
    <name evidence="2" type="ORF">M0813_03958</name>
</gene>
<organism evidence="2 3">
    <name type="scientific">Anaeramoeba flamelloides</name>
    <dbReference type="NCBI Taxonomy" id="1746091"/>
    <lineage>
        <taxon>Eukaryota</taxon>
        <taxon>Metamonada</taxon>
        <taxon>Anaeramoebidae</taxon>
        <taxon>Anaeramoeba</taxon>
    </lineage>
</organism>
<evidence type="ECO:0000256" key="1">
    <source>
        <dbReference type="SAM" id="MobiDB-lite"/>
    </source>
</evidence>
<dbReference type="EMBL" id="JAOAOG010000271">
    <property type="protein sequence ID" value="KAJ6234157.1"/>
    <property type="molecule type" value="Genomic_DNA"/>
</dbReference>
<dbReference type="Gene3D" id="3.30.450.20">
    <property type="entry name" value="PAS domain"/>
    <property type="match status" value="1"/>
</dbReference>
<evidence type="ECO:0000313" key="2">
    <source>
        <dbReference type="EMBL" id="KAJ6234157.1"/>
    </source>
</evidence>
<comment type="caution">
    <text evidence="2">The sequence shown here is derived from an EMBL/GenBank/DDBJ whole genome shotgun (WGS) entry which is preliminary data.</text>
</comment>